<dbReference type="InterPro" id="IPR011990">
    <property type="entry name" value="TPR-like_helical_dom_sf"/>
</dbReference>
<evidence type="ECO:0000256" key="1">
    <source>
        <dbReference type="ARBA" id="ARBA00022737"/>
    </source>
</evidence>
<feature type="compositionally biased region" description="Low complexity" evidence="3">
    <location>
        <begin position="1051"/>
        <end position="1061"/>
    </location>
</feature>
<reference evidence="5 6" key="1">
    <citation type="submission" date="2020-05" db="EMBL/GenBank/DDBJ databases">
        <title>Identification and distribution of gene clusters putatively required for synthesis of sphingolipid metabolism inhibitors in phylogenetically diverse species of the filamentous fungus Fusarium.</title>
        <authorList>
            <person name="Kim H.-S."/>
            <person name="Busman M."/>
            <person name="Brown D.W."/>
            <person name="Divon H."/>
            <person name="Uhlig S."/>
            <person name="Proctor R.H."/>
        </authorList>
    </citation>
    <scope>NUCLEOTIDE SEQUENCE [LARGE SCALE GENOMIC DNA]</scope>
    <source>
        <strain evidence="5 6">NRRL 25311</strain>
    </source>
</reference>
<accession>A0A8H5UFT1</accession>
<evidence type="ECO:0000259" key="4">
    <source>
        <dbReference type="Pfam" id="PF12770"/>
    </source>
</evidence>
<dbReference type="Gene3D" id="1.25.40.10">
    <property type="entry name" value="Tetratricopeptide repeat domain"/>
    <property type="match status" value="2"/>
</dbReference>
<dbReference type="InterPro" id="IPR024983">
    <property type="entry name" value="CHAT_dom"/>
</dbReference>
<keyword evidence="1" id="KW-0677">Repeat</keyword>
<dbReference type="Pfam" id="PF12770">
    <property type="entry name" value="CHAT"/>
    <property type="match status" value="1"/>
</dbReference>
<comment type="caution">
    <text evidence="5">The sequence shown here is derived from an EMBL/GenBank/DDBJ whole genome shotgun (WGS) entry which is preliminary data.</text>
</comment>
<evidence type="ECO:0000256" key="2">
    <source>
        <dbReference type="ARBA" id="ARBA00022803"/>
    </source>
</evidence>
<feature type="domain" description="CHAT" evidence="4">
    <location>
        <begin position="773"/>
        <end position="1098"/>
    </location>
</feature>
<keyword evidence="6" id="KW-1185">Reference proteome</keyword>
<proteinExistence type="predicted"/>
<protein>
    <recommendedName>
        <fullName evidence="4">CHAT domain-containing protein</fullName>
    </recommendedName>
</protein>
<keyword evidence="2" id="KW-0802">TPR repeat</keyword>
<gene>
    <name evidence="5" type="ORF">FDENT_4691</name>
</gene>
<organism evidence="5 6">
    <name type="scientific">Fusarium denticulatum</name>
    <dbReference type="NCBI Taxonomy" id="48507"/>
    <lineage>
        <taxon>Eukaryota</taxon>
        <taxon>Fungi</taxon>
        <taxon>Dikarya</taxon>
        <taxon>Ascomycota</taxon>
        <taxon>Pezizomycotina</taxon>
        <taxon>Sordariomycetes</taxon>
        <taxon>Hypocreomycetidae</taxon>
        <taxon>Hypocreales</taxon>
        <taxon>Nectriaceae</taxon>
        <taxon>Fusarium</taxon>
        <taxon>Fusarium fujikuroi species complex</taxon>
    </lineage>
</organism>
<dbReference type="Proteomes" id="UP000562682">
    <property type="component" value="Unassembled WGS sequence"/>
</dbReference>
<feature type="region of interest" description="Disordered" evidence="3">
    <location>
        <begin position="1117"/>
        <end position="1145"/>
    </location>
</feature>
<dbReference type="PANTHER" id="PTHR44943:SF8">
    <property type="entry name" value="TPR REPEAT-CONTAINING PROTEIN MJ0263"/>
    <property type="match status" value="1"/>
</dbReference>
<evidence type="ECO:0000256" key="3">
    <source>
        <dbReference type="SAM" id="MobiDB-lite"/>
    </source>
</evidence>
<dbReference type="SUPFAM" id="SSF48452">
    <property type="entry name" value="TPR-like"/>
    <property type="match status" value="2"/>
</dbReference>
<name>A0A8H5UFT1_9HYPO</name>
<sequence>MRLNRLATHQATYVKGVTITVGYECSEQVKQLTGQRAITTHPIMEPTQADMVGEKLVTGLGGDEARLAALYDHIKQLKQRFWKTEDVQYLNESLKVRRNIVALIPRDDHENKALQLHLLSNELSDRFAETDDLNDMKEAIELGIKALDLTPESDPRRIVFLRRLEFLFEEMYEETEDIVDLDEVIRYQRLSLDATDPSNTLQMAARLSALAAKLDKRSEVNGEIADVNESIELFQQAAELRPGNESAKKNLIQTLYYRYTWTGEVRDLEECVRLHRQITNPSDTDVRRVEWMMTKANHLCILHERTEDEHFLEEAFSVADEALALVPERDWKPKWLRCLGRLFGCQYLKTEGMADLEEAIRLERLALKIVPNGEEEGFTLTNLGNRLGDKYLRTNDVADIDEAIDCARKSLDLEPEKPERLYNLAIKLGDRFSRTEDLDDVNEAIELERKALSIMPVDHSERPDYLNILANQLGDRYKYTGDLDDLEEAIRSAEEALSLTPEDHALRAAWLNSLGNHYLNLYTETGDEYDLHQSIANYERALHHETSATEDRIKAGQAILSNSSDSQQLYNTAKLAVSLIPKLVSWSHENQDRQYVLSQVVGLASDAAAAALQAGQSPMTALQLLEQGRGIIGASLQDMRSDVQDLAREHPGLAERYRTLQAELDRRAEYGRAVDAQLQASINRRHAAAKEFTELAAEIRMLPGFQDFMLSHTEDEICGASERGPIVVINVSRLRCDALIVAGNQVRTLALTSISLEELELKIKPWTLATSQTLEWLWDTIMSPILNNLGFTEPPPTDAWPHVWWIPTGPLVQLPLHAAGYYRQRGAEAVLDRVISSYGSSIRNIIRGRQDSSQSSCSDQALLTAMEHTPGHYTLSFANEEVDLIDVMVRSMNLESIIPSRTKKSVMQYLPDCKIFHFAGHGLAHAEDPSKSCLLLEDWEQDSLKVSDLLDMNIRQKPPFLAYLSACGTGQIKDETSFDENINLISAFQIAGFRHVIGTLWNVQDDLSVEIAKMTYQELSDSGISDESICRGLHNATRELRRRLLDKHTSSRNSRLSTASSGQGTAKESQTRSVRDAALIGTTDNNFGSADWAPCIKYGAQCPGYRDGLVFRSQLNPTNFRNRDKKPGTLEHSTSPSPSSSSLLSCSSLQATDSVPRSMHQHWTLHSIPIFLNVYSTLPFFYDMYRNIGDGPLVSATHLFSMAYVTVLRQPTAKYNTSIIENDQELTTQLGKTLTSVRFALEQPGGAYRDDLLATIWILANYEASSVPCQLLAFQIHSLSSNTECPQELEEWFVIIKEKMPPQEAMVLYVSSFIFKACQVQARIFKILSSCDYDAAMIAFYDIVASIRDARQELRAFAESPRTAIGLFDTYMGNLYAGTCIKVYSLLMALACFLSHQRPLSIPLDVLRSTCNQCINVAQNSAQNVLDTLPRALDTKAGPGMSPKTFFDAVKLVWPLRTIHAMPATSPEQKRIAAKTLAFLGRDIGLKQALNIYTDFYDPLPLEAKTILEADGDPLDELERLMS</sequence>
<dbReference type="PANTHER" id="PTHR44943">
    <property type="entry name" value="CELLULOSE SYNTHASE OPERON PROTEIN C"/>
    <property type="match status" value="1"/>
</dbReference>
<dbReference type="EMBL" id="JAAOAK010000114">
    <property type="protein sequence ID" value="KAF5688748.1"/>
    <property type="molecule type" value="Genomic_DNA"/>
</dbReference>
<dbReference type="InterPro" id="IPR051685">
    <property type="entry name" value="Ycf3/AcsC/BcsC/TPR_MFPF"/>
</dbReference>
<evidence type="ECO:0000313" key="5">
    <source>
        <dbReference type="EMBL" id="KAF5688748.1"/>
    </source>
</evidence>
<feature type="compositionally biased region" description="Low complexity" evidence="3">
    <location>
        <begin position="1133"/>
        <end position="1145"/>
    </location>
</feature>
<feature type="region of interest" description="Disordered" evidence="3">
    <location>
        <begin position="1045"/>
        <end position="1074"/>
    </location>
</feature>
<evidence type="ECO:0000313" key="6">
    <source>
        <dbReference type="Proteomes" id="UP000562682"/>
    </source>
</evidence>